<feature type="domain" description="Beta-lactamase-related" evidence="2">
    <location>
        <begin position="56"/>
        <end position="364"/>
    </location>
</feature>
<comment type="caution">
    <text evidence="3">The sequence shown here is derived from an EMBL/GenBank/DDBJ whole genome shotgun (WGS) entry which is preliminary data.</text>
</comment>
<protein>
    <submittedName>
        <fullName evidence="3">Serine hydrolase</fullName>
    </submittedName>
</protein>
<evidence type="ECO:0000313" key="4">
    <source>
        <dbReference type="Proteomes" id="UP000239522"/>
    </source>
</evidence>
<organism evidence="3 4">
    <name type="scientific">Polaribacter filamentus</name>
    <dbReference type="NCBI Taxonomy" id="53483"/>
    <lineage>
        <taxon>Bacteria</taxon>
        <taxon>Pseudomonadati</taxon>
        <taxon>Bacteroidota</taxon>
        <taxon>Flavobacteriia</taxon>
        <taxon>Flavobacteriales</taxon>
        <taxon>Flavobacteriaceae</taxon>
    </lineage>
</organism>
<reference evidence="3 4" key="1">
    <citation type="submission" date="2016-11" db="EMBL/GenBank/DDBJ databases">
        <title>Trade-off between light-utilization and light-protection in marine flavobacteria.</title>
        <authorList>
            <person name="Kumagai Y."/>
        </authorList>
    </citation>
    <scope>NUCLEOTIDE SEQUENCE [LARGE SCALE GENOMIC DNA]</scope>
    <source>
        <strain evidence="3 4">ATCC 700397</strain>
    </source>
</reference>
<keyword evidence="4" id="KW-1185">Reference proteome</keyword>
<evidence type="ECO:0000259" key="2">
    <source>
        <dbReference type="Pfam" id="PF00144"/>
    </source>
</evidence>
<dbReference type="InterPro" id="IPR001466">
    <property type="entry name" value="Beta-lactam-related"/>
</dbReference>
<feature type="transmembrane region" description="Helical" evidence="1">
    <location>
        <begin position="399"/>
        <end position="418"/>
    </location>
</feature>
<evidence type="ECO:0000256" key="1">
    <source>
        <dbReference type="SAM" id="Phobius"/>
    </source>
</evidence>
<name>A0A2S7KWF8_9FLAO</name>
<dbReference type="SUPFAM" id="SSF56601">
    <property type="entry name" value="beta-lactamase/transpeptidase-like"/>
    <property type="match status" value="1"/>
</dbReference>
<sequence length="427" mass="47605">MKTLKRILKYILILTISLAIWTFIIVTGTLKGWWHTPISQSNTGDGFIEAVKQKTQNEFVGNFAVVTLENGKISNEYYTSKGAAVNRNTVFQLASLSKWISAYGVMKLVEEGKLDLDMPINKYLTRWRLPENGFNNDSVTVRRLLSHTAGLTDQLGYSGFDHIEDAQSLEESLTKASDGDEGISGEVKVGLEPGTEFKYSGGGYTLLQLIVEEVSGQSFSEYMRSSVFLPLGMGNTSYQWEDISNNHLAEFYNADGSVAKHYRYTSLAATSLYSSISDLQIFFNANLNNTTNLVLSKETIKSMREPQASTMGMDIWGLGTILYAKKDGDYIIGHDGKSTPPINTAIRLNPITGNGIIVLETGNTLLASSIASEWVYWSEGKIDLVLFTMKKDSMVSTILIGWLVIIILQIIIGVMRYYKRKKIRHIK</sequence>
<keyword evidence="1" id="KW-0472">Membrane</keyword>
<feature type="transmembrane region" description="Helical" evidence="1">
    <location>
        <begin position="12"/>
        <end position="34"/>
    </location>
</feature>
<dbReference type="AlphaFoldDB" id="A0A2S7KWF8"/>
<keyword evidence="1" id="KW-0812">Transmembrane</keyword>
<dbReference type="PANTHER" id="PTHR43283:SF18">
    <property type="match status" value="1"/>
</dbReference>
<dbReference type="InterPro" id="IPR050789">
    <property type="entry name" value="Diverse_Enzym_Activities"/>
</dbReference>
<evidence type="ECO:0000313" key="3">
    <source>
        <dbReference type="EMBL" id="PQB06868.1"/>
    </source>
</evidence>
<dbReference type="PANTHER" id="PTHR43283">
    <property type="entry name" value="BETA-LACTAMASE-RELATED"/>
    <property type="match status" value="1"/>
</dbReference>
<dbReference type="EMBL" id="MQUA01000013">
    <property type="protein sequence ID" value="PQB06868.1"/>
    <property type="molecule type" value="Genomic_DNA"/>
</dbReference>
<dbReference type="OrthoDB" id="9793489at2"/>
<dbReference type="Gene3D" id="3.40.710.10">
    <property type="entry name" value="DD-peptidase/beta-lactamase superfamily"/>
    <property type="match status" value="1"/>
</dbReference>
<accession>A0A2S7KWF8</accession>
<keyword evidence="1" id="KW-1133">Transmembrane helix</keyword>
<dbReference type="InterPro" id="IPR012338">
    <property type="entry name" value="Beta-lactam/transpept-like"/>
</dbReference>
<dbReference type="Proteomes" id="UP000239522">
    <property type="component" value="Unassembled WGS sequence"/>
</dbReference>
<dbReference type="GO" id="GO:0016787">
    <property type="term" value="F:hydrolase activity"/>
    <property type="evidence" value="ECO:0007669"/>
    <property type="project" value="UniProtKB-KW"/>
</dbReference>
<gene>
    <name evidence="3" type="ORF">BST83_06660</name>
</gene>
<dbReference type="Pfam" id="PF00144">
    <property type="entry name" value="Beta-lactamase"/>
    <property type="match status" value="1"/>
</dbReference>
<dbReference type="RefSeq" id="WP_104809111.1">
    <property type="nucleotide sequence ID" value="NZ_MQUA01000013.1"/>
</dbReference>
<proteinExistence type="predicted"/>
<keyword evidence="3" id="KW-0378">Hydrolase</keyword>